<keyword evidence="8" id="KW-0969">Cilium</keyword>
<dbReference type="RefSeq" id="WP_041974974.1">
    <property type="nucleotide sequence ID" value="NZ_CBXV010000004.1"/>
</dbReference>
<evidence type="ECO:0000259" key="6">
    <source>
        <dbReference type="Pfam" id="PF02465"/>
    </source>
</evidence>
<protein>
    <recommendedName>
        <fullName evidence="5">Flagellar hook-associated protein 2</fullName>
        <shortName evidence="5">HAP2</shortName>
    </recommendedName>
    <alternativeName>
        <fullName evidence="5">Flagellar cap protein</fullName>
    </alternativeName>
</protein>
<evidence type="ECO:0000256" key="4">
    <source>
        <dbReference type="ARBA" id="ARBA00023143"/>
    </source>
</evidence>
<dbReference type="GO" id="GO:0071973">
    <property type="term" value="P:bacterial-type flagellum-dependent cell motility"/>
    <property type="evidence" value="ECO:0007669"/>
    <property type="project" value="TreeGrafter"/>
</dbReference>
<dbReference type="GO" id="GO:0007155">
    <property type="term" value="P:cell adhesion"/>
    <property type="evidence" value="ECO:0007669"/>
    <property type="project" value="InterPro"/>
</dbReference>
<comment type="similarity">
    <text evidence="1 5">Belongs to the FliD family.</text>
</comment>
<feature type="domain" description="Flagellar hook-associated protein 2 N-terminal" evidence="6">
    <location>
        <begin position="23"/>
        <end position="118"/>
    </location>
</feature>
<evidence type="ECO:0000256" key="2">
    <source>
        <dbReference type="ARBA" id="ARBA00011255"/>
    </source>
</evidence>
<evidence type="ECO:0000259" key="7">
    <source>
        <dbReference type="Pfam" id="PF07195"/>
    </source>
</evidence>
<dbReference type="EMBL" id="CBXV010000004">
    <property type="protein sequence ID" value="CDM64921.1"/>
    <property type="molecule type" value="Genomic_DNA"/>
</dbReference>
<dbReference type="InterPro" id="IPR040026">
    <property type="entry name" value="FliD"/>
</dbReference>
<dbReference type="InterPro" id="IPR010809">
    <property type="entry name" value="FliD_C"/>
</dbReference>
<dbReference type="GO" id="GO:0009424">
    <property type="term" value="C:bacterial-type flagellum hook"/>
    <property type="evidence" value="ECO:0007669"/>
    <property type="project" value="UniProtKB-UniRule"/>
</dbReference>
<evidence type="ECO:0000313" key="8">
    <source>
        <dbReference type="EMBL" id="CDM64921.1"/>
    </source>
</evidence>
<keyword evidence="3 5" id="KW-0175">Coiled coil</keyword>
<dbReference type="AlphaFoldDB" id="A0A0B6WUZ5"/>
<evidence type="ECO:0000256" key="3">
    <source>
        <dbReference type="ARBA" id="ARBA00023054"/>
    </source>
</evidence>
<dbReference type="PANTHER" id="PTHR30288:SF0">
    <property type="entry name" value="FLAGELLAR HOOK-ASSOCIATED PROTEIN 2"/>
    <property type="match status" value="1"/>
</dbReference>
<dbReference type="Pfam" id="PF02465">
    <property type="entry name" value="FliD_N"/>
    <property type="match status" value="1"/>
</dbReference>
<dbReference type="InterPro" id="IPR003481">
    <property type="entry name" value="FliD_N"/>
</dbReference>
<evidence type="ECO:0000256" key="1">
    <source>
        <dbReference type="ARBA" id="ARBA00009764"/>
    </source>
</evidence>
<reference evidence="8 9" key="1">
    <citation type="submission" date="2013-12" db="EMBL/GenBank/DDBJ databases">
        <authorList>
            <person name="Stott M."/>
        </authorList>
    </citation>
    <scope>NUCLEOTIDE SEQUENCE [LARGE SCALE GENOMIC DNA]</scope>
    <source>
        <strain evidence="8 9">K22</strain>
    </source>
</reference>
<feature type="coiled-coil region" evidence="5">
    <location>
        <begin position="42"/>
        <end position="79"/>
    </location>
</feature>
<keyword evidence="9" id="KW-1185">Reference proteome</keyword>
<name>A0A0B6WUZ5_9BACT</name>
<proteinExistence type="inferred from homology"/>
<evidence type="ECO:0000256" key="5">
    <source>
        <dbReference type="RuleBase" id="RU362066"/>
    </source>
</evidence>
<dbReference type="PANTHER" id="PTHR30288">
    <property type="entry name" value="FLAGELLAR CAP/ASSEMBLY PROTEIN FLID"/>
    <property type="match status" value="1"/>
</dbReference>
<comment type="function">
    <text evidence="5">Required for morphogenesis and for the elongation of the flagellar filament by facilitating polymerization of the flagellin monomers at the tip of growing filament. Forms a capping structure, which prevents flagellin subunits (transported through the central channel of the flagellum) from leaking out without polymerization at the distal end.</text>
</comment>
<gene>
    <name evidence="8" type="ORF">PYK22_00916</name>
</gene>
<dbReference type="GO" id="GO:0005576">
    <property type="term" value="C:extracellular region"/>
    <property type="evidence" value="ECO:0007669"/>
    <property type="project" value="UniProtKB-SubCell"/>
</dbReference>
<sequence>MASITGASNSVSNSNLGLTSYSSGIDFGVLIDAIVARSSLPLQQLQSQRSTIQARVDALRELNSRLIKLTDAVRALSDETLSATRAATSSNTSVATVTASDGATPATINLTVTRLATAFAQASRSFSSPNDPVLAAGATTATFELRKGGASSGPTITIDTTNNSLAGLRDAINAANAGVTATIVDTSGNGTEYQLVLTSTETGASNRVELVETSGTGTDANLNLRTLNSLGSPADYSQLDAEVSINGLVVHRATNKISDLVAGVTFELKATGTTTVSVANDTQAVANKIKAFVDAYNSVQDFILSQQNDPSGKAGGPLAADATLRAVQRNLRDALSASAVNDGGAFTNLTEIGIGRDEQGKLTLDQAKLDDRLRNAFSDTIALLAGKTSSNVGLADQILTVSSSMSDQISGSVQSAIKGYTDSVSRLDKLIADQQARLDALRQSLTRQFAAVDAAISQLNGQGTALSNIIKSLQPQSNNK</sequence>
<keyword evidence="8" id="KW-0966">Cell projection</keyword>
<accession>A0A0B6WUZ5</accession>
<organism evidence="8 9">
    <name type="scientific">Pyrinomonas methylaliphatogenes</name>
    <dbReference type="NCBI Taxonomy" id="454194"/>
    <lineage>
        <taxon>Bacteria</taxon>
        <taxon>Pseudomonadati</taxon>
        <taxon>Acidobacteriota</taxon>
        <taxon>Blastocatellia</taxon>
        <taxon>Blastocatellales</taxon>
        <taxon>Pyrinomonadaceae</taxon>
        <taxon>Pyrinomonas</taxon>
    </lineage>
</organism>
<keyword evidence="5" id="KW-0964">Secreted</keyword>
<reference evidence="8 9" key="2">
    <citation type="submission" date="2015-01" db="EMBL/GenBank/DDBJ databases">
        <title>Complete genome sequence of Pyrinomonas methylaliphatogenes type strain K22T.</title>
        <authorList>
            <person name="Lee K.C.Y."/>
            <person name="Power J.F."/>
            <person name="Dunfield P.F."/>
            <person name="Morgan X.C."/>
            <person name="Huttenhower C."/>
            <person name="Stott M.B."/>
        </authorList>
    </citation>
    <scope>NUCLEOTIDE SEQUENCE [LARGE SCALE GENOMIC DNA]</scope>
    <source>
        <strain evidence="8 9">K22</strain>
    </source>
</reference>
<dbReference type="Proteomes" id="UP000031518">
    <property type="component" value="Unassembled WGS sequence"/>
</dbReference>
<comment type="subunit">
    <text evidence="2 5">Homopentamer.</text>
</comment>
<comment type="subcellular location">
    <subcellularLocation>
        <location evidence="5">Secreted</location>
    </subcellularLocation>
    <subcellularLocation>
        <location evidence="5">Bacterial flagellum</location>
    </subcellularLocation>
</comment>
<dbReference type="STRING" id="454194.PYK22_00916"/>
<dbReference type="OrthoDB" id="105942at2"/>
<keyword evidence="4 5" id="KW-0975">Bacterial flagellum</keyword>
<dbReference type="Pfam" id="PF07195">
    <property type="entry name" value="FliD_C"/>
    <property type="match status" value="1"/>
</dbReference>
<keyword evidence="8" id="KW-0282">Flagellum</keyword>
<evidence type="ECO:0000313" key="9">
    <source>
        <dbReference type="Proteomes" id="UP000031518"/>
    </source>
</evidence>
<dbReference type="GO" id="GO:0009421">
    <property type="term" value="C:bacterial-type flagellum filament cap"/>
    <property type="evidence" value="ECO:0007669"/>
    <property type="project" value="InterPro"/>
</dbReference>
<feature type="domain" description="Flagellar hook-associated protein 2 C-terminal" evidence="7">
    <location>
        <begin position="240"/>
        <end position="460"/>
    </location>
</feature>